<evidence type="ECO:0000256" key="3">
    <source>
        <dbReference type="ARBA" id="ARBA00023163"/>
    </source>
</evidence>
<dbReference type="InterPro" id="IPR020449">
    <property type="entry name" value="Tscrpt_reg_AraC-type_HTH"/>
</dbReference>
<dbReference type="InterPro" id="IPR018062">
    <property type="entry name" value="HTH_AraC-typ_CS"/>
</dbReference>
<dbReference type="InterPro" id="IPR018060">
    <property type="entry name" value="HTH_AraC"/>
</dbReference>
<sequence length="301" mass="31749">MRDELAAFTGHGEWKFPDAGLLATSVGRGWSGVAAEMRNHPAGEIPDIVSEHLEITLALAGDGSATVTRRGDGERQEARVTTGAIWLCPPAVREDSIRISGDLSRILHIYLPADRFGDLGGRLASRRLSASAIRYASDVDDQVLLGLGMALSAELAEETSGGRLLTDCLSLALTARLASVHAGDVSAWADAAPGGLDPRRLQRVLDFIEDNIEAALGIEDLAAIACLSPFHFARAFKVAMGVPPHRYVAGRRMSRAKSLLAGGAVPVAEIAYRCGFSSVSSFGRAFKRASGVSPAAYAALN</sequence>
<dbReference type="PRINTS" id="PR00032">
    <property type="entry name" value="HTHARAC"/>
</dbReference>
<dbReference type="SMART" id="SM00342">
    <property type="entry name" value="HTH_ARAC"/>
    <property type="match status" value="1"/>
</dbReference>
<keyword evidence="2" id="KW-0238">DNA-binding</keyword>
<dbReference type="InterPro" id="IPR009057">
    <property type="entry name" value="Homeodomain-like_sf"/>
</dbReference>
<name>A0ABM6TBU7_9CAUL</name>
<dbReference type="Proteomes" id="UP000240527">
    <property type="component" value="Chromosome"/>
</dbReference>
<organism evidence="5 6">
    <name type="scientific">Caulobacter segnis</name>
    <dbReference type="NCBI Taxonomy" id="88688"/>
    <lineage>
        <taxon>Bacteria</taxon>
        <taxon>Pseudomonadati</taxon>
        <taxon>Pseudomonadota</taxon>
        <taxon>Alphaproteobacteria</taxon>
        <taxon>Caulobacterales</taxon>
        <taxon>Caulobacteraceae</taxon>
        <taxon>Caulobacter</taxon>
    </lineage>
</organism>
<dbReference type="InterPro" id="IPR050204">
    <property type="entry name" value="AraC_XylS_family_regulators"/>
</dbReference>
<keyword evidence="6" id="KW-1185">Reference proteome</keyword>
<dbReference type="SUPFAM" id="SSF46689">
    <property type="entry name" value="Homeodomain-like"/>
    <property type="match status" value="2"/>
</dbReference>
<keyword evidence="1" id="KW-0805">Transcription regulation</keyword>
<evidence type="ECO:0000259" key="4">
    <source>
        <dbReference type="PROSITE" id="PS01124"/>
    </source>
</evidence>
<protein>
    <submittedName>
        <fullName evidence="5">AraC family transcriptional regulator</fullName>
    </submittedName>
</protein>
<reference evidence="5 6" key="1">
    <citation type="journal article" date="2015" name="Biotechnol. Bioeng.">
        <title>Genome sequence and phenotypic characterization of Caulobacter segnis.</title>
        <authorList>
            <person name="Patel S."/>
            <person name="Fletcher B."/>
            <person name="Scott D.C."/>
            <person name="Ely B."/>
        </authorList>
    </citation>
    <scope>NUCLEOTIDE SEQUENCE [LARGE SCALE GENOMIC DNA]</scope>
    <source>
        <strain evidence="5 6">TK0059</strain>
    </source>
</reference>
<dbReference type="RefSeq" id="WP_013077410.1">
    <property type="nucleotide sequence ID" value="NZ_CP027850.1"/>
</dbReference>
<evidence type="ECO:0000256" key="1">
    <source>
        <dbReference type="ARBA" id="ARBA00023015"/>
    </source>
</evidence>
<feature type="domain" description="HTH araC/xylS-type" evidence="4">
    <location>
        <begin position="202"/>
        <end position="300"/>
    </location>
</feature>
<dbReference type="Pfam" id="PF12833">
    <property type="entry name" value="HTH_18"/>
    <property type="match status" value="1"/>
</dbReference>
<dbReference type="PANTHER" id="PTHR46796:SF14">
    <property type="entry name" value="TRANSCRIPTIONAL REGULATORY PROTEIN"/>
    <property type="match status" value="1"/>
</dbReference>
<dbReference type="PANTHER" id="PTHR46796">
    <property type="entry name" value="HTH-TYPE TRANSCRIPTIONAL ACTIVATOR RHAS-RELATED"/>
    <property type="match status" value="1"/>
</dbReference>
<evidence type="ECO:0000313" key="5">
    <source>
        <dbReference type="EMBL" id="AVQ00587.1"/>
    </source>
</evidence>
<keyword evidence="3" id="KW-0804">Transcription</keyword>
<evidence type="ECO:0000313" key="6">
    <source>
        <dbReference type="Proteomes" id="UP000240527"/>
    </source>
</evidence>
<gene>
    <name evidence="5" type="ORF">B7G68_01145</name>
</gene>
<dbReference type="Gene3D" id="1.10.10.60">
    <property type="entry name" value="Homeodomain-like"/>
    <property type="match status" value="2"/>
</dbReference>
<proteinExistence type="predicted"/>
<dbReference type="PROSITE" id="PS00041">
    <property type="entry name" value="HTH_ARAC_FAMILY_1"/>
    <property type="match status" value="1"/>
</dbReference>
<dbReference type="EMBL" id="CP027850">
    <property type="protein sequence ID" value="AVQ00587.1"/>
    <property type="molecule type" value="Genomic_DNA"/>
</dbReference>
<dbReference type="PROSITE" id="PS01124">
    <property type="entry name" value="HTH_ARAC_FAMILY_2"/>
    <property type="match status" value="1"/>
</dbReference>
<accession>A0ABM6TBU7</accession>
<evidence type="ECO:0000256" key="2">
    <source>
        <dbReference type="ARBA" id="ARBA00023125"/>
    </source>
</evidence>